<name>A0A6P8FU64_CLUHA</name>
<dbReference type="RefSeq" id="XP_042564234.1">
    <property type="nucleotide sequence ID" value="XM_042708300.1"/>
</dbReference>
<reference evidence="2 3" key="1">
    <citation type="submission" date="2025-04" db="UniProtKB">
        <authorList>
            <consortium name="RefSeq"/>
        </authorList>
    </citation>
    <scope>IDENTIFICATION</scope>
</reference>
<organism evidence="1 2">
    <name type="scientific">Clupea harengus</name>
    <name type="common">Atlantic herring</name>
    <dbReference type="NCBI Taxonomy" id="7950"/>
    <lineage>
        <taxon>Eukaryota</taxon>
        <taxon>Metazoa</taxon>
        <taxon>Chordata</taxon>
        <taxon>Craniata</taxon>
        <taxon>Vertebrata</taxon>
        <taxon>Euteleostomi</taxon>
        <taxon>Actinopterygii</taxon>
        <taxon>Neopterygii</taxon>
        <taxon>Teleostei</taxon>
        <taxon>Clupei</taxon>
        <taxon>Clupeiformes</taxon>
        <taxon>Clupeoidei</taxon>
        <taxon>Clupeidae</taxon>
        <taxon>Clupea</taxon>
    </lineage>
</organism>
<dbReference type="GeneID" id="116221113"/>
<dbReference type="RefSeq" id="XP_031426657.1">
    <property type="nucleotide sequence ID" value="XM_031570797.2"/>
</dbReference>
<proteinExistence type="predicted"/>
<gene>
    <name evidence="2" type="primary">LOC116221113</name>
    <name evidence="3" type="synonym">LOC122133032</name>
</gene>
<keyword evidence="1" id="KW-1185">Reference proteome</keyword>
<sequence length="91" mass="9964">MADCRRHRHLAHLPLTCEFSICELALQPPLLSKETLDSVADPEVHIGLENLQRFPAFGSPPNSSSCPPAHPEFLLALALPQVAHTHTHALC</sequence>
<evidence type="ECO:0000313" key="1">
    <source>
        <dbReference type="Proteomes" id="UP000515152"/>
    </source>
</evidence>
<evidence type="ECO:0000313" key="3">
    <source>
        <dbReference type="RefSeq" id="XP_042564234.1"/>
    </source>
</evidence>
<protein>
    <submittedName>
        <fullName evidence="2 3">RING finger protein 10-like</fullName>
    </submittedName>
</protein>
<dbReference type="KEGG" id="char:116221113"/>
<accession>A0A6P8FU64</accession>
<dbReference type="KEGG" id="char:122133032"/>
<dbReference type="AlphaFoldDB" id="A0A6P8FU64"/>
<evidence type="ECO:0000313" key="2">
    <source>
        <dbReference type="RefSeq" id="XP_031426657.1"/>
    </source>
</evidence>
<dbReference type="Proteomes" id="UP000515152">
    <property type="component" value="Chromosome 7"/>
</dbReference>
<dbReference type="OrthoDB" id="10064108at2759"/>